<keyword evidence="4" id="KW-0808">Transferase</keyword>
<dbReference type="Gene3D" id="3.30.40.10">
    <property type="entry name" value="Zinc/RING finger domain, C3HC4 (zinc finger)"/>
    <property type="match status" value="1"/>
</dbReference>
<feature type="domain" description="Zinc finger RING-H2-type" evidence="9">
    <location>
        <begin position="39"/>
        <end position="86"/>
    </location>
</feature>
<dbReference type="InterPro" id="IPR024766">
    <property type="entry name" value="Znf_RING_H2"/>
</dbReference>
<dbReference type="AlphaFoldDB" id="A0A9J5X073"/>
<name>A0A9J5X073_SOLCO</name>
<keyword evidence="8" id="KW-0862">Zinc</keyword>
<evidence type="ECO:0000256" key="1">
    <source>
        <dbReference type="ARBA" id="ARBA00000900"/>
    </source>
</evidence>
<dbReference type="EC" id="2.3.2.27" evidence="3"/>
<keyword evidence="7" id="KW-0833">Ubl conjugation pathway</keyword>
<sequence length="97" mass="11523">MKAEEICVICHMEVEHEETGRINITNLSDRDSVERHMRQMELEEICVKCHMEFEHEETVGTLGCTHKYHTSYIKQWLLRKKDCPMCGASVLPLYQRR</sequence>
<evidence type="ECO:0000256" key="5">
    <source>
        <dbReference type="ARBA" id="ARBA00022723"/>
    </source>
</evidence>
<evidence type="ECO:0000256" key="2">
    <source>
        <dbReference type="ARBA" id="ARBA00004906"/>
    </source>
</evidence>
<dbReference type="GO" id="GO:0005634">
    <property type="term" value="C:nucleus"/>
    <property type="evidence" value="ECO:0007669"/>
    <property type="project" value="TreeGrafter"/>
</dbReference>
<dbReference type="Pfam" id="PF12678">
    <property type="entry name" value="zf-rbx1"/>
    <property type="match status" value="1"/>
</dbReference>
<reference evidence="10 11" key="1">
    <citation type="submission" date="2020-09" db="EMBL/GenBank/DDBJ databases">
        <title>De no assembly of potato wild relative species, Solanum commersonii.</title>
        <authorList>
            <person name="Cho K."/>
        </authorList>
    </citation>
    <scope>NUCLEOTIDE SEQUENCE [LARGE SCALE GENOMIC DNA]</scope>
    <source>
        <strain evidence="10">LZ3.2</strain>
        <tissue evidence="10">Leaf</tissue>
    </source>
</reference>
<proteinExistence type="predicted"/>
<keyword evidence="6" id="KW-0863">Zinc-finger</keyword>
<dbReference type="PANTHER" id="PTHR22937">
    <property type="entry name" value="E3 UBIQUITIN-PROTEIN LIGASE RNF165"/>
    <property type="match status" value="1"/>
</dbReference>
<dbReference type="Proteomes" id="UP000824120">
    <property type="component" value="Chromosome 10"/>
</dbReference>
<dbReference type="OrthoDB" id="8062037at2759"/>
<keyword evidence="5" id="KW-0479">Metal-binding</keyword>
<protein>
    <recommendedName>
        <fullName evidence="3">RING-type E3 ubiquitin transferase</fullName>
        <ecNumber evidence="3">2.3.2.27</ecNumber>
    </recommendedName>
</protein>
<keyword evidence="11" id="KW-1185">Reference proteome</keyword>
<dbReference type="GO" id="GO:0061630">
    <property type="term" value="F:ubiquitin protein ligase activity"/>
    <property type="evidence" value="ECO:0007669"/>
    <property type="project" value="UniProtKB-EC"/>
</dbReference>
<evidence type="ECO:0000256" key="3">
    <source>
        <dbReference type="ARBA" id="ARBA00012483"/>
    </source>
</evidence>
<accession>A0A9J5X073</accession>
<dbReference type="PANTHER" id="PTHR22937:SF175">
    <property type="entry name" value="RING-TYPE E3 UBIQUITIN TRANSFERASE"/>
    <property type="match status" value="1"/>
</dbReference>
<comment type="pathway">
    <text evidence="2">Protein modification; protein ubiquitination.</text>
</comment>
<gene>
    <name evidence="10" type="ORF">H5410_052086</name>
</gene>
<evidence type="ECO:0000313" key="10">
    <source>
        <dbReference type="EMBL" id="KAG5581459.1"/>
    </source>
</evidence>
<organism evidence="10 11">
    <name type="scientific">Solanum commersonii</name>
    <name type="common">Commerson's wild potato</name>
    <name type="synonym">Commerson's nightshade</name>
    <dbReference type="NCBI Taxonomy" id="4109"/>
    <lineage>
        <taxon>Eukaryota</taxon>
        <taxon>Viridiplantae</taxon>
        <taxon>Streptophyta</taxon>
        <taxon>Embryophyta</taxon>
        <taxon>Tracheophyta</taxon>
        <taxon>Spermatophyta</taxon>
        <taxon>Magnoliopsida</taxon>
        <taxon>eudicotyledons</taxon>
        <taxon>Gunneridae</taxon>
        <taxon>Pentapetalae</taxon>
        <taxon>asterids</taxon>
        <taxon>lamiids</taxon>
        <taxon>Solanales</taxon>
        <taxon>Solanaceae</taxon>
        <taxon>Solanoideae</taxon>
        <taxon>Solaneae</taxon>
        <taxon>Solanum</taxon>
    </lineage>
</organism>
<evidence type="ECO:0000256" key="6">
    <source>
        <dbReference type="ARBA" id="ARBA00022771"/>
    </source>
</evidence>
<dbReference type="GO" id="GO:0008270">
    <property type="term" value="F:zinc ion binding"/>
    <property type="evidence" value="ECO:0007669"/>
    <property type="project" value="UniProtKB-KW"/>
</dbReference>
<evidence type="ECO:0000256" key="4">
    <source>
        <dbReference type="ARBA" id="ARBA00022679"/>
    </source>
</evidence>
<comment type="caution">
    <text evidence="10">The sequence shown here is derived from an EMBL/GenBank/DDBJ whole genome shotgun (WGS) entry which is preliminary data.</text>
</comment>
<dbReference type="SUPFAM" id="SSF57850">
    <property type="entry name" value="RING/U-box"/>
    <property type="match status" value="1"/>
</dbReference>
<evidence type="ECO:0000259" key="9">
    <source>
        <dbReference type="Pfam" id="PF12678"/>
    </source>
</evidence>
<comment type="catalytic activity">
    <reaction evidence="1">
        <text>S-ubiquitinyl-[E2 ubiquitin-conjugating enzyme]-L-cysteine + [acceptor protein]-L-lysine = [E2 ubiquitin-conjugating enzyme]-L-cysteine + N(6)-ubiquitinyl-[acceptor protein]-L-lysine.</text>
        <dbReference type="EC" id="2.3.2.27"/>
    </reaction>
</comment>
<dbReference type="InterPro" id="IPR045191">
    <property type="entry name" value="MBR1/2-like"/>
</dbReference>
<evidence type="ECO:0000256" key="7">
    <source>
        <dbReference type="ARBA" id="ARBA00022786"/>
    </source>
</evidence>
<evidence type="ECO:0000256" key="8">
    <source>
        <dbReference type="ARBA" id="ARBA00022833"/>
    </source>
</evidence>
<dbReference type="EMBL" id="JACXVP010000010">
    <property type="protein sequence ID" value="KAG5581459.1"/>
    <property type="molecule type" value="Genomic_DNA"/>
</dbReference>
<dbReference type="InterPro" id="IPR013083">
    <property type="entry name" value="Znf_RING/FYVE/PHD"/>
</dbReference>
<evidence type="ECO:0000313" key="11">
    <source>
        <dbReference type="Proteomes" id="UP000824120"/>
    </source>
</evidence>